<dbReference type="InterPro" id="IPR001182">
    <property type="entry name" value="FtsW/RodA"/>
</dbReference>
<evidence type="ECO:0000256" key="13">
    <source>
        <dbReference type="ARBA" id="ARBA00041418"/>
    </source>
</evidence>
<proteinExistence type="inferred from homology"/>
<evidence type="ECO:0000256" key="3">
    <source>
        <dbReference type="ARBA" id="ARBA00022679"/>
    </source>
</evidence>
<evidence type="ECO:0000256" key="9">
    <source>
        <dbReference type="ARBA" id="ARBA00032370"/>
    </source>
</evidence>
<comment type="similarity">
    <text evidence="11">Belongs to the SEDS family. FtsW subfamily.</text>
</comment>
<evidence type="ECO:0000256" key="10">
    <source>
        <dbReference type="ARBA" id="ARBA00033270"/>
    </source>
</evidence>
<sequence>MMKKVIKSFDYDLAVIYILLTIFGVIMVYSASMVTSIQVYGFDDSSFFFDKQVMNLIISYVAFLLAAFFPYKILKYNKIVVPMVFGSIIVLIAVQIIGNNVNNATSWIQMGTRSLQPSEFVKLIMIVYLASVYEKKQSYLNVFYKGVMPPIVILGFISILTAMQPDFGTAFIIFSTGLIIIFCTGLNWKNIFRLTALGVSFLLIFSPLLYFKRDAIFTENRLSRIYSYIDPFQYELEGGLQLVNSYLAIGSGGWQGLGLGKSIQKLGYLPEAHTDFIMAIIAEELGIFGVGFVIFSLGYIVLKGIRIGMKSKDPFGSLLAFGISGMIGIQTFINLGGVSGLIPITGVTLPFVSYGGSSLLSLSLSAGILMNVGMFANYEKKYAKKDKSVKARTPSKTHTNRPVQR</sequence>
<name>A0A9E8LWY7_9BACI</name>
<dbReference type="GO" id="GO:0032153">
    <property type="term" value="C:cell division site"/>
    <property type="evidence" value="ECO:0007669"/>
    <property type="project" value="TreeGrafter"/>
</dbReference>
<evidence type="ECO:0000256" key="18">
    <source>
        <dbReference type="SAM" id="Phobius"/>
    </source>
</evidence>
<comment type="catalytic activity">
    <reaction evidence="15">
        <text>[GlcNAc-(1-&gt;4)-Mur2Ac(oyl-L-Ala-gamma-D-Glu-L-Lys-D-Ala-D-Ala)](n)-di-trans,octa-cis-undecaprenyl diphosphate + beta-D-GlcNAc-(1-&gt;4)-Mur2Ac(oyl-L-Ala-gamma-D-Glu-L-Lys-D-Ala-D-Ala)-di-trans,octa-cis-undecaprenyl diphosphate = [GlcNAc-(1-&gt;4)-Mur2Ac(oyl-L-Ala-gamma-D-Glu-L-Lys-D-Ala-D-Ala)](n+1)-di-trans,octa-cis-undecaprenyl diphosphate + di-trans,octa-cis-undecaprenyl diphosphate + H(+)</text>
        <dbReference type="Rhea" id="RHEA:23708"/>
        <dbReference type="Rhea" id="RHEA-COMP:9602"/>
        <dbReference type="Rhea" id="RHEA-COMP:9603"/>
        <dbReference type="ChEBI" id="CHEBI:15378"/>
        <dbReference type="ChEBI" id="CHEBI:58405"/>
        <dbReference type="ChEBI" id="CHEBI:60033"/>
        <dbReference type="ChEBI" id="CHEBI:78435"/>
        <dbReference type="EC" id="2.4.99.28"/>
    </reaction>
</comment>
<feature type="transmembrane region" description="Helical" evidence="18">
    <location>
        <begin position="12"/>
        <end position="32"/>
    </location>
</feature>
<keyword evidence="7 18" id="KW-1133">Transmembrane helix</keyword>
<keyword evidence="2" id="KW-0328">Glycosyltransferase</keyword>
<dbReference type="AlphaFoldDB" id="A0A9E8LWY7"/>
<keyword evidence="4 18" id="KW-0812">Transmembrane</keyword>
<feature type="transmembrane region" description="Helical" evidence="18">
    <location>
        <begin position="314"/>
        <end position="333"/>
    </location>
</feature>
<dbReference type="PANTHER" id="PTHR30474">
    <property type="entry name" value="CELL CYCLE PROTEIN"/>
    <property type="match status" value="1"/>
</dbReference>
<evidence type="ECO:0000256" key="6">
    <source>
        <dbReference type="ARBA" id="ARBA00022984"/>
    </source>
</evidence>
<dbReference type="PANTHER" id="PTHR30474:SF2">
    <property type="entry name" value="PEPTIDOGLYCAN GLYCOSYLTRANSFERASE FTSW-RELATED"/>
    <property type="match status" value="1"/>
</dbReference>
<dbReference type="InterPro" id="IPR018365">
    <property type="entry name" value="Cell_cycle_FtsW-rel_CS"/>
</dbReference>
<comment type="subcellular location">
    <subcellularLocation>
        <location evidence="1">Membrane</location>
        <topology evidence="1">Multi-pass membrane protein</topology>
    </subcellularLocation>
</comment>
<evidence type="ECO:0000256" key="5">
    <source>
        <dbReference type="ARBA" id="ARBA00022960"/>
    </source>
</evidence>
<evidence type="ECO:0000256" key="8">
    <source>
        <dbReference type="ARBA" id="ARBA00023136"/>
    </source>
</evidence>
<dbReference type="RefSeq" id="WP_275418910.1">
    <property type="nucleotide sequence ID" value="NZ_CP106878.1"/>
</dbReference>
<feature type="transmembrane region" description="Helical" evidence="18">
    <location>
        <begin position="353"/>
        <end position="378"/>
    </location>
</feature>
<dbReference type="PROSITE" id="PS00428">
    <property type="entry name" value="FTSW_RODA_SPOVE"/>
    <property type="match status" value="1"/>
</dbReference>
<dbReference type="GO" id="GO:0005886">
    <property type="term" value="C:plasma membrane"/>
    <property type="evidence" value="ECO:0007669"/>
    <property type="project" value="TreeGrafter"/>
</dbReference>
<evidence type="ECO:0000313" key="19">
    <source>
        <dbReference type="EMBL" id="WAA11091.1"/>
    </source>
</evidence>
<evidence type="ECO:0000313" key="20">
    <source>
        <dbReference type="Proteomes" id="UP001164718"/>
    </source>
</evidence>
<reference evidence="19" key="1">
    <citation type="submission" date="2022-09" db="EMBL/GenBank/DDBJ databases">
        <title>Complete Genomes of Fervidibacillus albus and Fervidibacillus halotolerans isolated from tidal flat sediments.</title>
        <authorList>
            <person name="Kwon K.K."/>
            <person name="Yang S.-H."/>
            <person name="Park M.J."/>
            <person name="Oh H.-M."/>
        </authorList>
    </citation>
    <scope>NUCLEOTIDE SEQUENCE</scope>
    <source>
        <strain evidence="19">MEBiC13591</strain>
    </source>
</reference>
<feature type="transmembrane region" description="Helical" evidence="18">
    <location>
        <begin position="117"/>
        <end position="133"/>
    </location>
</feature>
<dbReference type="GO" id="GO:0051301">
    <property type="term" value="P:cell division"/>
    <property type="evidence" value="ECO:0007669"/>
    <property type="project" value="InterPro"/>
</dbReference>
<accession>A0A9E8LWY7</accession>
<feature type="region of interest" description="Disordered" evidence="17">
    <location>
        <begin position="385"/>
        <end position="405"/>
    </location>
</feature>
<dbReference type="EMBL" id="CP106878">
    <property type="protein sequence ID" value="WAA11091.1"/>
    <property type="molecule type" value="Genomic_DNA"/>
</dbReference>
<feature type="transmembrane region" description="Helical" evidence="18">
    <location>
        <begin position="167"/>
        <end position="184"/>
    </location>
</feature>
<evidence type="ECO:0000256" key="4">
    <source>
        <dbReference type="ARBA" id="ARBA00022692"/>
    </source>
</evidence>
<organism evidence="19 20">
    <name type="scientific">Fervidibacillus albus</name>
    <dbReference type="NCBI Taxonomy" id="2980026"/>
    <lineage>
        <taxon>Bacteria</taxon>
        <taxon>Bacillati</taxon>
        <taxon>Bacillota</taxon>
        <taxon>Bacilli</taxon>
        <taxon>Bacillales</taxon>
        <taxon>Bacillaceae</taxon>
        <taxon>Fervidibacillus</taxon>
    </lineage>
</organism>
<dbReference type="GO" id="GO:0009252">
    <property type="term" value="P:peptidoglycan biosynthetic process"/>
    <property type="evidence" value="ECO:0007669"/>
    <property type="project" value="UniProtKB-KW"/>
</dbReference>
<keyword evidence="5" id="KW-0133">Cell shape</keyword>
<evidence type="ECO:0000256" key="16">
    <source>
        <dbReference type="ARBA" id="ARBA00049966"/>
    </source>
</evidence>
<evidence type="ECO:0000256" key="2">
    <source>
        <dbReference type="ARBA" id="ARBA00022676"/>
    </source>
</evidence>
<evidence type="ECO:0000256" key="11">
    <source>
        <dbReference type="ARBA" id="ARBA00038053"/>
    </source>
</evidence>
<keyword evidence="8 18" id="KW-0472">Membrane</keyword>
<comment type="function">
    <text evidence="16">Peptidoglycan polymerase that is essential for cell division.</text>
</comment>
<dbReference type="GO" id="GO:0008360">
    <property type="term" value="P:regulation of cell shape"/>
    <property type="evidence" value="ECO:0007669"/>
    <property type="project" value="UniProtKB-KW"/>
</dbReference>
<dbReference type="GO" id="GO:0008955">
    <property type="term" value="F:peptidoglycan glycosyltransferase activity"/>
    <property type="evidence" value="ECO:0007669"/>
    <property type="project" value="UniProtKB-EC"/>
</dbReference>
<feature type="transmembrane region" description="Helical" evidence="18">
    <location>
        <begin position="79"/>
        <end position="97"/>
    </location>
</feature>
<keyword evidence="20" id="KW-1185">Reference proteome</keyword>
<dbReference type="Pfam" id="PF01098">
    <property type="entry name" value="FTSW_RODA_SPOVE"/>
    <property type="match status" value="1"/>
</dbReference>
<dbReference type="KEGG" id="faf:OE104_07265"/>
<dbReference type="EC" id="2.4.99.28" evidence="14"/>
<dbReference type="GO" id="GO:0015648">
    <property type="term" value="F:lipid-linked peptidoglycan transporter activity"/>
    <property type="evidence" value="ECO:0007669"/>
    <property type="project" value="TreeGrafter"/>
</dbReference>
<evidence type="ECO:0000256" key="17">
    <source>
        <dbReference type="SAM" id="MobiDB-lite"/>
    </source>
</evidence>
<dbReference type="Proteomes" id="UP001164718">
    <property type="component" value="Chromosome"/>
</dbReference>
<keyword evidence="3" id="KW-0808">Transferase</keyword>
<feature type="compositionally biased region" description="Basic residues" evidence="17">
    <location>
        <begin position="393"/>
        <end position="405"/>
    </location>
</feature>
<gene>
    <name evidence="19" type="ORF">OE104_07265</name>
</gene>
<feature type="transmembrane region" description="Helical" evidence="18">
    <location>
        <begin position="52"/>
        <end position="72"/>
    </location>
</feature>
<evidence type="ECO:0000256" key="7">
    <source>
        <dbReference type="ARBA" id="ARBA00022989"/>
    </source>
</evidence>
<feature type="transmembrane region" description="Helical" evidence="18">
    <location>
        <begin position="191"/>
        <end position="211"/>
    </location>
</feature>
<evidence type="ECO:0000256" key="15">
    <source>
        <dbReference type="ARBA" id="ARBA00049902"/>
    </source>
</evidence>
<feature type="transmembrane region" description="Helical" evidence="18">
    <location>
        <begin position="142"/>
        <end position="161"/>
    </location>
</feature>
<evidence type="ECO:0000256" key="14">
    <source>
        <dbReference type="ARBA" id="ARBA00044770"/>
    </source>
</evidence>
<keyword evidence="6" id="KW-0573">Peptidoglycan synthesis</keyword>
<evidence type="ECO:0000256" key="12">
    <source>
        <dbReference type="ARBA" id="ARBA00041185"/>
    </source>
</evidence>
<evidence type="ECO:0000256" key="1">
    <source>
        <dbReference type="ARBA" id="ARBA00004141"/>
    </source>
</evidence>
<protein>
    <recommendedName>
        <fullName evidence="12">Probable peptidoglycan glycosyltransferase FtsW</fullName>
        <ecNumber evidence="14">2.4.99.28</ecNumber>
    </recommendedName>
    <alternativeName>
        <fullName evidence="13">Cell division protein FtsW</fullName>
    </alternativeName>
    <alternativeName>
        <fullName evidence="10">Cell wall polymerase</fullName>
    </alternativeName>
    <alternativeName>
        <fullName evidence="9">Peptidoglycan polymerase</fullName>
    </alternativeName>
</protein>
<feature type="transmembrane region" description="Helical" evidence="18">
    <location>
        <begin position="276"/>
        <end position="302"/>
    </location>
</feature>